<evidence type="ECO:0000256" key="6">
    <source>
        <dbReference type="ARBA" id="ARBA00023295"/>
    </source>
</evidence>
<dbReference type="Gene3D" id="2.60.40.10">
    <property type="entry name" value="Immunoglobulins"/>
    <property type="match status" value="1"/>
</dbReference>
<comment type="similarity">
    <text evidence="2 7">Belongs to the glycosyl hydrolase 2 family.</text>
</comment>
<dbReference type="EC" id="3.2.1.31" evidence="3 7"/>
<dbReference type="PANTHER" id="PTHR10066:SF67">
    <property type="entry name" value="BETA-GLUCURONIDASE"/>
    <property type="match status" value="1"/>
</dbReference>
<comment type="subunit">
    <text evidence="7">Homotetramer.</text>
</comment>
<dbReference type="PRINTS" id="PR00132">
    <property type="entry name" value="GLHYDRLASE2"/>
</dbReference>
<feature type="domain" description="Glycoside hydrolase family 2 immunoglobulin-like beta-sandwich" evidence="8">
    <location>
        <begin position="226"/>
        <end position="322"/>
    </location>
</feature>
<keyword evidence="12" id="KW-1185">Reference proteome</keyword>
<keyword evidence="6 7" id="KW-0326">Glycosidase</keyword>
<evidence type="ECO:0000259" key="9">
    <source>
        <dbReference type="Pfam" id="PF02836"/>
    </source>
</evidence>
<feature type="domain" description="Glycoside hydrolase family 2 catalytic" evidence="9">
    <location>
        <begin position="328"/>
        <end position="622"/>
    </location>
</feature>
<keyword evidence="5 7" id="KW-0378">Hydrolase</keyword>
<evidence type="ECO:0000259" key="10">
    <source>
        <dbReference type="Pfam" id="PF02837"/>
    </source>
</evidence>
<evidence type="ECO:0000256" key="7">
    <source>
        <dbReference type="RuleBase" id="RU361154"/>
    </source>
</evidence>
<dbReference type="Pfam" id="PF02837">
    <property type="entry name" value="Glyco_hydro_2_N"/>
    <property type="match status" value="1"/>
</dbReference>
<evidence type="ECO:0000259" key="8">
    <source>
        <dbReference type="Pfam" id="PF00703"/>
    </source>
</evidence>
<keyword evidence="7" id="KW-0458">Lysosome</keyword>
<evidence type="ECO:0000256" key="1">
    <source>
        <dbReference type="ARBA" id="ARBA00003025"/>
    </source>
</evidence>
<dbReference type="Gene3D" id="3.20.20.80">
    <property type="entry name" value="Glycosidases"/>
    <property type="match status" value="1"/>
</dbReference>
<dbReference type="GO" id="GO:0005975">
    <property type="term" value="P:carbohydrate metabolic process"/>
    <property type="evidence" value="ECO:0007669"/>
    <property type="project" value="InterPro"/>
</dbReference>
<dbReference type="SUPFAM" id="SSF49303">
    <property type="entry name" value="beta-Galactosidase/glucuronidase domain"/>
    <property type="match status" value="1"/>
</dbReference>
<dbReference type="InterPro" id="IPR006101">
    <property type="entry name" value="Glyco_hydro_2"/>
</dbReference>
<dbReference type="FunFam" id="3.20.20.80:FF:000029">
    <property type="entry name" value="Beta-glucuronidase"/>
    <property type="match status" value="1"/>
</dbReference>
<evidence type="ECO:0000313" key="11">
    <source>
        <dbReference type="EMBL" id="KAF7265786.1"/>
    </source>
</evidence>
<dbReference type="Pfam" id="PF00703">
    <property type="entry name" value="Glyco_hydro_2"/>
    <property type="match status" value="1"/>
</dbReference>
<dbReference type="Gene3D" id="2.60.120.260">
    <property type="entry name" value="Galactose-binding domain-like"/>
    <property type="match status" value="1"/>
</dbReference>
<dbReference type="InterPro" id="IPR006103">
    <property type="entry name" value="Glyco_hydro_2_cat"/>
</dbReference>
<dbReference type="GO" id="GO:0004566">
    <property type="term" value="F:beta-glucuronidase activity"/>
    <property type="evidence" value="ECO:0007669"/>
    <property type="project" value="UniProtKB-EC"/>
</dbReference>
<dbReference type="Pfam" id="PF02836">
    <property type="entry name" value="Glyco_hydro_2_C"/>
    <property type="match status" value="1"/>
</dbReference>
<dbReference type="InterPro" id="IPR013783">
    <property type="entry name" value="Ig-like_fold"/>
</dbReference>
<accession>A0A834M308</accession>
<dbReference type="InterPro" id="IPR017853">
    <property type="entry name" value="GH"/>
</dbReference>
<dbReference type="InterPro" id="IPR036156">
    <property type="entry name" value="Beta-gal/glucu_dom_sf"/>
</dbReference>
<evidence type="ECO:0000256" key="3">
    <source>
        <dbReference type="ARBA" id="ARBA00012761"/>
    </source>
</evidence>
<dbReference type="InterPro" id="IPR006104">
    <property type="entry name" value="Glyco_hydro_2_N"/>
</dbReference>
<dbReference type="PROSITE" id="PS00719">
    <property type="entry name" value="GLYCOSYL_HYDROL_F2_1"/>
    <property type="match status" value="1"/>
</dbReference>
<dbReference type="InterPro" id="IPR023230">
    <property type="entry name" value="Glyco_hydro_2_CS"/>
</dbReference>
<dbReference type="PANTHER" id="PTHR10066">
    <property type="entry name" value="BETA-GLUCURONIDASE"/>
    <property type="match status" value="1"/>
</dbReference>
<dbReference type="InterPro" id="IPR008979">
    <property type="entry name" value="Galactose-bd-like_sf"/>
</dbReference>
<evidence type="ECO:0000256" key="5">
    <source>
        <dbReference type="ARBA" id="ARBA00022801"/>
    </source>
</evidence>
<feature type="domain" description="Glycosyl hydrolases family 2 sugar binding" evidence="10">
    <location>
        <begin position="57"/>
        <end position="221"/>
    </location>
</feature>
<evidence type="ECO:0000256" key="2">
    <source>
        <dbReference type="ARBA" id="ARBA00007401"/>
    </source>
</evidence>
<dbReference type="GO" id="GO:0030246">
    <property type="term" value="F:carbohydrate binding"/>
    <property type="evidence" value="ECO:0007669"/>
    <property type="project" value="TreeGrafter"/>
</dbReference>
<comment type="catalytic activity">
    <reaction evidence="7">
        <text>a beta-D-glucuronoside + H2O = D-glucuronate + an alcohol</text>
        <dbReference type="Rhea" id="RHEA:17633"/>
        <dbReference type="ChEBI" id="CHEBI:15377"/>
        <dbReference type="ChEBI" id="CHEBI:30879"/>
        <dbReference type="ChEBI" id="CHEBI:58720"/>
        <dbReference type="ChEBI" id="CHEBI:83411"/>
        <dbReference type="EC" id="3.2.1.31"/>
    </reaction>
</comment>
<comment type="caution">
    <text evidence="11">The sequence shown here is derived from an EMBL/GenBank/DDBJ whole genome shotgun (WGS) entry which is preliminary data.</text>
</comment>
<comment type="function">
    <text evidence="1 7">Plays an important role in the degradation of dermatan and keratan sulfates.</text>
</comment>
<dbReference type="AlphaFoldDB" id="A0A834M308"/>
<dbReference type="OrthoDB" id="408532at2759"/>
<evidence type="ECO:0000256" key="4">
    <source>
        <dbReference type="ARBA" id="ARBA00016205"/>
    </source>
</evidence>
<dbReference type="NCBIfam" id="NF007538">
    <property type="entry name" value="PRK10150.1"/>
    <property type="match status" value="1"/>
</dbReference>
<reference evidence="11" key="1">
    <citation type="submission" date="2020-08" db="EMBL/GenBank/DDBJ databases">
        <title>Genome sequencing and assembly of the red palm weevil Rhynchophorus ferrugineus.</title>
        <authorList>
            <person name="Dias G.B."/>
            <person name="Bergman C.M."/>
            <person name="Manee M."/>
        </authorList>
    </citation>
    <scope>NUCLEOTIDE SEQUENCE</scope>
    <source>
        <strain evidence="11">AA-2017</strain>
        <tissue evidence="11">Whole larva</tissue>
    </source>
</reference>
<dbReference type="GO" id="GO:0019391">
    <property type="term" value="P:glucuronoside catabolic process"/>
    <property type="evidence" value="ECO:0007669"/>
    <property type="project" value="TreeGrafter"/>
</dbReference>
<dbReference type="SUPFAM" id="SSF49785">
    <property type="entry name" value="Galactose-binding domain-like"/>
    <property type="match status" value="1"/>
</dbReference>
<dbReference type="SUPFAM" id="SSF51445">
    <property type="entry name" value="(Trans)glycosidases"/>
    <property type="match status" value="1"/>
</dbReference>
<dbReference type="EMBL" id="JAACXV010014584">
    <property type="protein sequence ID" value="KAF7265786.1"/>
    <property type="molecule type" value="Genomic_DNA"/>
</dbReference>
<evidence type="ECO:0000313" key="12">
    <source>
        <dbReference type="Proteomes" id="UP000625711"/>
    </source>
</evidence>
<name>A0A834M308_RHYFE</name>
<protein>
    <recommendedName>
        <fullName evidence="4 7">Beta-glucuronidase</fullName>
        <ecNumber evidence="3 7">3.2.1.31</ecNumber>
    </recommendedName>
</protein>
<comment type="activity regulation">
    <text evidence="7">Inhibited by L-aspartic acid.</text>
</comment>
<gene>
    <name evidence="11" type="ORF">GWI33_020862</name>
</gene>
<proteinExistence type="inferred from homology"/>
<dbReference type="InterPro" id="IPR006102">
    <property type="entry name" value="Ig-like_GH2"/>
</dbReference>
<organism evidence="11 12">
    <name type="scientific">Rhynchophorus ferrugineus</name>
    <name type="common">Red palm weevil</name>
    <name type="synonym">Curculio ferrugineus</name>
    <dbReference type="NCBI Taxonomy" id="354439"/>
    <lineage>
        <taxon>Eukaryota</taxon>
        <taxon>Metazoa</taxon>
        <taxon>Ecdysozoa</taxon>
        <taxon>Arthropoda</taxon>
        <taxon>Hexapoda</taxon>
        <taxon>Insecta</taxon>
        <taxon>Pterygota</taxon>
        <taxon>Neoptera</taxon>
        <taxon>Endopterygota</taxon>
        <taxon>Coleoptera</taxon>
        <taxon>Polyphaga</taxon>
        <taxon>Cucujiformia</taxon>
        <taxon>Curculionidae</taxon>
        <taxon>Dryophthorinae</taxon>
        <taxon>Rhynchophorus</taxon>
    </lineage>
</organism>
<sequence length="649" mass="74784">MAISLFDGDREIKLRVRALIPGYSKILLSTRVKPKIQNDIMRRILPHKPSAIRESISLDGIWNFALHNISFPQSQHKINVNLDLPLIPVPSSYNDIGTQRSTRDYAGAVTYSRTFFIPKSWETKRVWIRFGSVCYSADVVINNIHVISHSIGHLAFNAEITSVLNYGGENTIKVVVDNILTDSTIPQGETTILSNGMLARAYSFDFFDYAGIDRSVTIYTTSESYVDDITIITKVNDSIGIIKYNVTVLGHQQKNILILDQNKSIVYAVANFWPEGEISIENPHLWWPYAMHENPGYLYTFRVDVIENDQLIDSYEQTFGFRDLTWDNESFYINGKPIYFRGVGRHEDSDIRGKGTDLPLFIKDHNLLRWLGVNSYRTSHYPYCEELMDLADQLGILIINEVPSVNTDLFGDDLLENHKKAFTELYNRDKNRPSVVAWSCANEPRTQYPESGPYFQEVIEHMKSLDATRPVTAAIAQPYNVDNIGQYLDIIGFNRYEAWYDNTGDLDGITERIVIEAQEWHNKYNKPVMVTEYGADTLEGLHTLPTFIWSEEYQQSVMSRYFKAFDILRQFNWFIGEHIWNFADFKTAETYVRVGGNKKGIFTRNRQPKSSAFLLRKRYWALAKSLDGVKLPSDLQNYIESEYNVHSEL</sequence>
<dbReference type="GO" id="GO:0005615">
    <property type="term" value="C:extracellular space"/>
    <property type="evidence" value="ECO:0007669"/>
    <property type="project" value="TreeGrafter"/>
</dbReference>
<dbReference type="Proteomes" id="UP000625711">
    <property type="component" value="Unassembled WGS sequence"/>
</dbReference>